<comment type="function">
    <text evidence="8">Catalyzes the final step of fatty acid oxidation in which acetyl-CoA is released and the CoA ester of a fatty acid two carbons shorter is formed.</text>
</comment>
<comment type="pathway">
    <text evidence="8">Lipid metabolism; fatty acid beta-oxidation.</text>
</comment>
<dbReference type="PANTHER" id="PTHR18919:SF107">
    <property type="entry name" value="ACETYL-COA ACETYLTRANSFERASE, CYTOSOLIC"/>
    <property type="match status" value="1"/>
</dbReference>
<keyword evidence="4 8" id="KW-0276">Fatty acid metabolism</keyword>
<keyword evidence="14" id="KW-1185">Reference proteome</keyword>
<dbReference type="InterPro" id="IPR020615">
    <property type="entry name" value="Thiolase_acyl_enz_int_AS"/>
</dbReference>
<evidence type="ECO:0000256" key="2">
    <source>
        <dbReference type="ARBA" id="ARBA00022490"/>
    </source>
</evidence>
<evidence type="ECO:0000256" key="7">
    <source>
        <dbReference type="ARBA" id="ARBA00023315"/>
    </source>
</evidence>
<organism evidence="13 14">
    <name type="scientific">Pantoea alhagi</name>
    <dbReference type="NCBI Taxonomy" id="1891675"/>
    <lineage>
        <taxon>Bacteria</taxon>
        <taxon>Pseudomonadati</taxon>
        <taxon>Pseudomonadota</taxon>
        <taxon>Gammaproteobacteria</taxon>
        <taxon>Enterobacterales</taxon>
        <taxon>Erwiniaceae</taxon>
        <taxon>Pantoea</taxon>
    </lineage>
</organism>
<dbReference type="PANTHER" id="PTHR18919">
    <property type="entry name" value="ACETYL-COA C-ACYLTRANSFERASE"/>
    <property type="match status" value="1"/>
</dbReference>
<dbReference type="InterPro" id="IPR002155">
    <property type="entry name" value="Thiolase"/>
</dbReference>
<comment type="subunit">
    <text evidence="8">Heterotetramer of two alpha chains (FadJ) and two beta chains (FadI).</text>
</comment>
<dbReference type="SUPFAM" id="SSF53901">
    <property type="entry name" value="Thiolase-like"/>
    <property type="match status" value="2"/>
</dbReference>
<evidence type="ECO:0000313" key="13">
    <source>
        <dbReference type="EMBL" id="ARJ42910.1"/>
    </source>
</evidence>
<dbReference type="KEGG" id="palh:B1H58_13345"/>
<dbReference type="PROSITE" id="PS00098">
    <property type="entry name" value="THIOLASE_1"/>
    <property type="match status" value="1"/>
</dbReference>
<dbReference type="PROSITE" id="PS00737">
    <property type="entry name" value="THIOLASE_2"/>
    <property type="match status" value="1"/>
</dbReference>
<dbReference type="NCBIfam" id="TIGR02446">
    <property type="entry name" value="FadI"/>
    <property type="match status" value="1"/>
</dbReference>
<evidence type="ECO:0000256" key="9">
    <source>
        <dbReference type="PIRSR" id="PIRSR000429-1"/>
    </source>
</evidence>
<keyword evidence="2 8" id="KW-0963">Cytoplasm</keyword>
<evidence type="ECO:0000256" key="5">
    <source>
        <dbReference type="ARBA" id="ARBA00022963"/>
    </source>
</evidence>
<dbReference type="FunFam" id="3.40.47.10:FF:000011">
    <property type="entry name" value="3-ketoacyl-CoA thiolase"/>
    <property type="match status" value="1"/>
</dbReference>
<dbReference type="GO" id="GO:0003988">
    <property type="term" value="F:acetyl-CoA C-acyltransferase activity"/>
    <property type="evidence" value="ECO:0007669"/>
    <property type="project" value="UniProtKB-UniRule"/>
</dbReference>
<dbReference type="CDD" id="cd00751">
    <property type="entry name" value="thiolase"/>
    <property type="match status" value="1"/>
</dbReference>
<name>A0A1W6B732_9GAMM</name>
<dbReference type="AlphaFoldDB" id="A0A1W6B732"/>
<keyword evidence="5 8" id="KW-0442">Lipid degradation</keyword>
<dbReference type="EC" id="2.3.1.16" evidence="8"/>
<dbReference type="Pfam" id="PF02803">
    <property type="entry name" value="Thiolase_C"/>
    <property type="match status" value="1"/>
</dbReference>
<evidence type="ECO:0000256" key="6">
    <source>
        <dbReference type="ARBA" id="ARBA00023098"/>
    </source>
</evidence>
<gene>
    <name evidence="8" type="primary">fadI</name>
    <name evidence="13" type="ORF">B1H58_13345</name>
</gene>
<dbReference type="EMBL" id="CP019706">
    <property type="protein sequence ID" value="ARJ42910.1"/>
    <property type="molecule type" value="Genomic_DNA"/>
</dbReference>
<evidence type="ECO:0000256" key="1">
    <source>
        <dbReference type="ARBA" id="ARBA00010982"/>
    </source>
</evidence>
<evidence type="ECO:0000256" key="10">
    <source>
        <dbReference type="RuleBase" id="RU003557"/>
    </source>
</evidence>
<dbReference type="STRING" id="1891675.B1H58_13345"/>
<dbReference type="NCBIfam" id="TIGR01930">
    <property type="entry name" value="AcCoA-C-Actrans"/>
    <property type="match status" value="1"/>
</dbReference>
<dbReference type="HAMAP" id="MF_01618">
    <property type="entry name" value="FadI"/>
    <property type="match status" value="1"/>
</dbReference>
<proteinExistence type="inferred from homology"/>
<comment type="catalytic activity">
    <reaction evidence="8">
        <text>an acyl-CoA + acetyl-CoA = a 3-oxoacyl-CoA + CoA</text>
        <dbReference type="Rhea" id="RHEA:21564"/>
        <dbReference type="ChEBI" id="CHEBI:57287"/>
        <dbReference type="ChEBI" id="CHEBI:57288"/>
        <dbReference type="ChEBI" id="CHEBI:58342"/>
        <dbReference type="ChEBI" id="CHEBI:90726"/>
        <dbReference type="EC" id="2.3.1.16"/>
    </reaction>
</comment>
<evidence type="ECO:0000259" key="12">
    <source>
        <dbReference type="Pfam" id="PF02803"/>
    </source>
</evidence>
<dbReference type="InterPro" id="IPR020617">
    <property type="entry name" value="Thiolase_C"/>
</dbReference>
<dbReference type="Proteomes" id="UP000192900">
    <property type="component" value="Chromosome"/>
</dbReference>
<feature type="domain" description="Thiolase N-terminal" evidence="11">
    <location>
        <begin position="15"/>
        <end position="288"/>
    </location>
</feature>
<protein>
    <recommendedName>
        <fullName evidence="8">3-ketoacyl-CoA thiolase</fullName>
        <ecNumber evidence="8">2.3.1.16</ecNumber>
    </recommendedName>
    <alternativeName>
        <fullName evidence="8">ACSs</fullName>
    </alternativeName>
    <alternativeName>
        <fullName evidence="8">Acetyl-CoA acyltransferase</fullName>
    </alternativeName>
    <alternativeName>
        <fullName evidence="8">Acyl-CoA ligase</fullName>
    </alternativeName>
    <alternativeName>
        <fullName evidence="8">Beta-ketothiolase</fullName>
    </alternativeName>
    <alternativeName>
        <fullName evidence="8">Fatty acid oxidation complex subunit beta</fullName>
    </alternativeName>
</protein>
<dbReference type="InterPro" id="IPR012806">
    <property type="entry name" value="Ac-CoA_C-AcTrfase_FadI"/>
</dbReference>
<comment type="similarity">
    <text evidence="1 8 10">Belongs to the thiolase-like superfamily. Thiolase family.</text>
</comment>
<dbReference type="InterPro" id="IPR020616">
    <property type="entry name" value="Thiolase_N"/>
</dbReference>
<dbReference type="Pfam" id="PF00108">
    <property type="entry name" value="Thiolase_N"/>
    <property type="match status" value="1"/>
</dbReference>
<feature type="active site" description="Proton acceptor" evidence="8 9">
    <location>
        <position position="422"/>
    </location>
</feature>
<comment type="subcellular location">
    <subcellularLocation>
        <location evidence="8">Cytoplasm</location>
    </subcellularLocation>
</comment>
<dbReference type="InterPro" id="IPR020610">
    <property type="entry name" value="Thiolase_AS"/>
</dbReference>
<dbReference type="UniPathway" id="UPA00659"/>
<feature type="active site" description="Proton acceptor" evidence="8 9">
    <location>
        <position position="392"/>
    </location>
</feature>
<dbReference type="InterPro" id="IPR020613">
    <property type="entry name" value="Thiolase_CS"/>
</dbReference>
<accession>A0A1W6B732</accession>
<evidence type="ECO:0000313" key="14">
    <source>
        <dbReference type="Proteomes" id="UP000192900"/>
    </source>
</evidence>
<keyword evidence="6 8" id="KW-0443">Lipid metabolism</keyword>
<keyword evidence="7 8" id="KW-0012">Acyltransferase</keyword>
<dbReference type="RefSeq" id="WP_085070963.1">
    <property type="nucleotide sequence ID" value="NZ_CP019706.1"/>
</dbReference>
<feature type="active site" description="Acyl-thioester intermediate" evidence="8 9">
    <location>
        <position position="99"/>
    </location>
</feature>
<dbReference type="OrthoDB" id="8951704at2"/>
<feature type="domain" description="Thiolase C-terminal" evidence="12">
    <location>
        <begin position="296"/>
        <end position="434"/>
    </location>
</feature>
<dbReference type="Gene3D" id="3.40.47.10">
    <property type="match status" value="1"/>
</dbReference>
<keyword evidence="3 8" id="KW-0808">Transferase</keyword>
<dbReference type="NCBIfam" id="NF006516">
    <property type="entry name" value="PRK08963.1"/>
    <property type="match status" value="1"/>
</dbReference>
<dbReference type="PROSITE" id="PS00099">
    <property type="entry name" value="THIOLASE_3"/>
    <property type="match status" value="1"/>
</dbReference>
<sequence length="436" mass="46869">MSRALPLLTRQGDRIAITHGLRTPFARQATALHGIPAVELGRMVVSELMARSEIPAEIIEQLVFGQVIQMPEAPNIAREIVLSSGLNVQTDAYSVSRACATSFQAVANLAESLLAGSVSAGIAGGADSSSVLPIGVSKKLGRTLVDLTKARTLSKKLRLFSQLRPRDLLPVPPAVAEYSTGLRMGDTAEQMAKTHGISREQQDALAHRSHQRAAQAWREGKLTDEVMTTWVPPWRAALQQDNNVRENSAVEDYARLRPAFDRQHGSVTAANSTPLTDGAAAVILMTESRARELGITPLGYLRSYAFTATDVWQDMLLGPSYASPLALDRAGVTLSDLTLIDMHEAFAAQTLANLKVFRDERFAREVLNRPQALGDVDQEKFNVLGGSIAYGHPFAATGARMITQTLNELRRRGGGLGLVTACAAGGLGAAMVLEVE</sequence>
<evidence type="ECO:0000259" key="11">
    <source>
        <dbReference type="Pfam" id="PF00108"/>
    </source>
</evidence>
<dbReference type="PIRSF" id="PIRSF000429">
    <property type="entry name" value="Ac-CoA_Ac_transf"/>
    <property type="match status" value="1"/>
</dbReference>
<evidence type="ECO:0000256" key="3">
    <source>
        <dbReference type="ARBA" id="ARBA00022679"/>
    </source>
</evidence>
<dbReference type="GO" id="GO:0006635">
    <property type="term" value="P:fatty acid beta-oxidation"/>
    <property type="evidence" value="ECO:0007669"/>
    <property type="project" value="UniProtKB-UniRule"/>
</dbReference>
<reference evidence="13 14" key="1">
    <citation type="submission" date="2017-02" db="EMBL/GenBank/DDBJ databases">
        <title>Complete genome sequence of the drought resistance-promoting endophyte Pantoea alhagi LTYR-11Z.</title>
        <authorList>
            <person name="Zhang L."/>
        </authorList>
    </citation>
    <scope>NUCLEOTIDE SEQUENCE [LARGE SCALE GENOMIC DNA]</scope>
    <source>
        <strain evidence="13 14">LTYR-11Z</strain>
    </source>
</reference>
<evidence type="ECO:0000256" key="8">
    <source>
        <dbReference type="HAMAP-Rule" id="MF_01618"/>
    </source>
</evidence>
<evidence type="ECO:0000256" key="4">
    <source>
        <dbReference type="ARBA" id="ARBA00022832"/>
    </source>
</evidence>
<dbReference type="InterPro" id="IPR016039">
    <property type="entry name" value="Thiolase-like"/>
</dbReference>
<dbReference type="GO" id="GO:0005829">
    <property type="term" value="C:cytosol"/>
    <property type="evidence" value="ECO:0007669"/>
    <property type="project" value="TreeGrafter"/>
</dbReference>